<dbReference type="InterPro" id="IPR044927">
    <property type="entry name" value="Endonuclea_NS_2"/>
</dbReference>
<gene>
    <name evidence="3" type="ORF">Q5H91_10665</name>
</gene>
<evidence type="ECO:0000256" key="1">
    <source>
        <dbReference type="SAM" id="MobiDB-lite"/>
    </source>
</evidence>
<evidence type="ECO:0000313" key="3">
    <source>
        <dbReference type="EMBL" id="MDP1027677.1"/>
    </source>
</evidence>
<keyword evidence="3" id="KW-0255">Endonuclease</keyword>
<dbReference type="EMBL" id="JAUUDS010000005">
    <property type="protein sequence ID" value="MDP1027677.1"/>
    <property type="molecule type" value="Genomic_DNA"/>
</dbReference>
<sequence>MTTLSTDDRRRAFGVWLRTGRLPAIRGEDGLELKFNPWHDPENGRFTFAGTGRMGVGMADTAGLVPRPSRPVPRNPTDRAARKPAPGTWGGGGFTGGGGGDFGGAGATGAGWDGPMRTYPPSPPAVSARSQSSAAKSGASARPAPAPGEPFRTIVRNGYTYQIDGRARTRDVSGTLTVATVPIRSRAAQRQAGGAERRAGDDGGHYIAARFNGPTEAFNHFAPDAHFNRGKYRLVKDEWARDKRAKCAVTVRIGPRFNGELRRPSALDVRWTVNGVNKSIKFPTNGRRRVVANSETEDLLNEIGQRLTMDIEYPTEPTLLYAELGDNWIGESIFKELGNQVLYRDPDDQRLPYALLELWEAQEGDNRWMEIEYLLRDGKFNARFIYSDEIDPEEDIVERRARSVRKYFGEKPIVYEPWSDDNAEDFRL</sequence>
<dbReference type="GO" id="GO:0004519">
    <property type="term" value="F:endonuclease activity"/>
    <property type="evidence" value="ECO:0007669"/>
    <property type="project" value="UniProtKB-KW"/>
</dbReference>
<reference evidence="3 4" key="1">
    <citation type="submission" date="2023-07" db="EMBL/GenBank/DDBJ databases">
        <authorList>
            <person name="Kim M.K."/>
        </authorList>
    </citation>
    <scope>NUCLEOTIDE SEQUENCE [LARGE SCALE GENOMIC DNA]</scope>
    <source>
        <strain evidence="3 4">KR1UV-12</strain>
    </source>
</reference>
<organism evidence="3 4">
    <name type="scientific">Sphingomonas aurea</name>
    <dbReference type="NCBI Taxonomy" id="3063994"/>
    <lineage>
        <taxon>Bacteria</taxon>
        <taxon>Pseudomonadati</taxon>
        <taxon>Pseudomonadota</taxon>
        <taxon>Alphaproteobacteria</taxon>
        <taxon>Sphingomonadales</taxon>
        <taxon>Sphingomonadaceae</taxon>
        <taxon>Sphingomonas</taxon>
    </lineage>
</organism>
<dbReference type="Pfam" id="PF13930">
    <property type="entry name" value="Endonuclea_NS_2"/>
    <property type="match status" value="1"/>
</dbReference>
<feature type="compositionally biased region" description="Low complexity" evidence="1">
    <location>
        <begin position="125"/>
        <end position="143"/>
    </location>
</feature>
<keyword evidence="3" id="KW-0540">Nuclease</keyword>
<accession>A0ABT9EL30</accession>
<feature type="region of interest" description="Disordered" evidence="1">
    <location>
        <begin position="61"/>
        <end position="152"/>
    </location>
</feature>
<proteinExistence type="predicted"/>
<feature type="compositionally biased region" description="Gly residues" evidence="1">
    <location>
        <begin position="88"/>
        <end position="112"/>
    </location>
</feature>
<feature type="domain" description="Type VII secretion system protein EssD-like" evidence="2">
    <location>
        <begin position="157"/>
        <end position="271"/>
    </location>
</feature>
<name>A0ABT9EL30_9SPHN</name>
<evidence type="ECO:0000259" key="2">
    <source>
        <dbReference type="Pfam" id="PF13930"/>
    </source>
</evidence>
<protein>
    <submittedName>
        <fullName evidence="3">DNA/RNA non-specific endonuclease</fullName>
    </submittedName>
</protein>
<comment type="caution">
    <text evidence="3">The sequence shown here is derived from an EMBL/GenBank/DDBJ whole genome shotgun (WGS) entry which is preliminary data.</text>
</comment>
<evidence type="ECO:0000313" key="4">
    <source>
        <dbReference type="Proteomes" id="UP001230685"/>
    </source>
</evidence>
<keyword evidence="4" id="KW-1185">Reference proteome</keyword>
<dbReference type="Proteomes" id="UP001230685">
    <property type="component" value="Unassembled WGS sequence"/>
</dbReference>
<dbReference type="RefSeq" id="WP_305173391.1">
    <property type="nucleotide sequence ID" value="NZ_JAUUDS010000005.1"/>
</dbReference>
<keyword evidence="3" id="KW-0378">Hydrolase</keyword>